<evidence type="ECO:0000313" key="1">
    <source>
        <dbReference type="EMBL" id="TWU22478.1"/>
    </source>
</evidence>
<evidence type="ECO:0000313" key="2">
    <source>
        <dbReference type="Proteomes" id="UP000316304"/>
    </source>
</evidence>
<dbReference type="AlphaFoldDB" id="A0A5C6CDY4"/>
<sequence>MSLEHLIAKARDHFKISEPSDWCEIRPEWIRNLHGVGPRTLDQIRCYLALRGLTLKDDATVEFWQRNLQTATIGGQISLVDTAKTEAFTILVDSQEKQPWTFQGFTDGDRPLIQPYVFKSLGPTHGDYSVAGCERYVHVERKSIDDALGTFLSHGDRQERWTRTLEFLAEIPHGSVVIEGTFAACIVAIKPRGTRSKSALINEFIGSVMSWQHTYGLQFWFLDTRRIAEKITHRLLKRGWRFATEQNSRRTVDVDELIKSLT</sequence>
<comment type="caution">
    <text evidence="1">The sequence shown here is derived from an EMBL/GenBank/DDBJ whole genome shotgun (WGS) entry which is preliminary data.</text>
</comment>
<protein>
    <recommendedName>
        <fullName evidence="3">ERCC4 domain-containing protein</fullName>
    </recommendedName>
</protein>
<keyword evidence="2" id="KW-1185">Reference proteome</keyword>
<name>A0A5C6CDY4_9BACT</name>
<gene>
    <name evidence="1" type="ORF">Pla52o_35340</name>
</gene>
<organism evidence="1 2">
    <name type="scientific">Novipirellula galeiformis</name>
    <dbReference type="NCBI Taxonomy" id="2528004"/>
    <lineage>
        <taxon>Bacteria</taxon>
        <taxon>Pseudomonadati</taxon>
        <taxon>Planctomycetota</taxon>
        <taxon>Planctomycetia</taxon>
        <taxon>Pirellulales</taxon>
        <taxon>Pirellulaceae</taxon>
        <taxon>Novipirellula</taxon>
    </lineage>
</organism>
<dbReference type="RefSeq" id="WP_146595642.1">
    <property type="nucleotide sequence ID" value="NZ_SJPT01000005.1"/>
</dbReference>
<dbReference type="Proteomes" id="UP000316304">
    <property type="component" value="Unassembled WGS sequence"/>
</dbReference>
<accession>A0A5C6CDY4</accession>
<evidence type="ECO:0008006" key="3">
    <source>
        <dbReference type="Google" id="ProtNLM"/>
    </source>
</evidence>
<proteinExistence type="predicted"/>
<dbReference type="Gene3D" id="3.40.50.10130">
    <property type="match status" value="1"/>
</dbReference>
<dbReference type="EMBL" id="SJPT01000005">
    <property type="protein sequence ID" value="TWU22478.1"/>
    <property type="molecule type" value="Genomic_DNA"/>
</dbReference>
<reference evidence="1 2" key="1">
    <citation type="submission" date="2019-02" db="EMBL/GenBank/DDBJ databases">
        <title>Deep-cultivation of Planctomycetes and their phenomic and genomic characterization uncovers novel biology.</title>
        <authorList>
            <person name="Wiegand S."/>
            <person name="Jogler M."/>
            <person name="Boedeker C."/>
            <person name="Pinto D."/>
            <person name="Vollmers J."/>
            <person name="Rivas-Marin E."/>
            <person name="Kohn T."/>
            <person name="Peeters S.H."/>
            <person name="Heuer A."/>
            <person name="Rast P."/>
            <person name="Oberbeckmann S."/>
            <person name="Bunk B."/>
            <person name="Jeske O."/>
            <person name="Meyerdierks A."/>
            <person name="Storesund J.E."/>
            <person name="Kallscheuer N."/>
            <person name="Luecker S."/>
            <person name="Lage O.M."/>
            <person name="Pohl T."/>
            <person name="Merkel B.J."/>
            <person name="Hornburger P."/>
            <person name="Mueller R.-W."/>
            <person name="Bruemmer F."/>
            <person name="Labrenz M."/>
            <person name="Spormann A.M."/>
            <person name="Op Den Camp H."/>
            <person name="Overmann J."/>
            <person name="Amann R."/>
            <person name="Jetten M.S.M."/>
            <person name="Mascher T."/>
            <person name="Medema M.H."/>
            <person name="Devos D.P."/>
            <person name="Kaster A.-K."/>
            <person name="Ovreas L."/>
            <person name="Rohde M."/>
            <person name="Galperin M.Y."/>
            <person name="Jogler C."/>
        </authorList>
    </citation>
    <scope>NUCLEOTIDE SEQUENCE [LARGE SCALE GENOMIC DNA]</scope>
    <source>
        <strain evidence="1 2">Pla52o</strain>
    </source>
</reference>
<dbReference type="OrthoDB" id="5401892at2"/>